<protein>
    <submittedName>
        <fullName evidence="1">Uncharacterized protein</fullName>
    </submittedName>
</protein>
<dbReference type="AlphaFoldDB" id="A0A4Z2H460"/>
<gene>
    <name evidence="1" type="ORF">EYF80_029120</name>
</gene>
<reference evidence="1 2" key="1">
    <citation type="submission" date="2019-03" db="EMBL/GenBank/DDBJ databases">
        <title>First draft genome of Liparis tanakae, snailfish: a comprehensive survey of snailfish specific genes.</title>
        <authorList>
            <person name="Kim W."/>
            <person name="Song I."/>
            <person name="Jeong J.-H."/>
            <person name="Kim D."/>
            <person name="Kim S."/>
            <person name="Ryu S."/>
            <person name="Song J.Y."/>
            <person name="Lee S.K."/>
        </authorList>
    </citation>
    <scope>NUCLEOTIDE SEQUENCE [LARGE SCALE GENOMIC DNA]</scope>
    <source>
        <tissue evidence="1">Muscle</tissue>
    </source>
</reference>
<keyword evidence="2" id="KW-1185">Reference proteome</keyword>
<organism evidence="1 2">
    <name type="scientific">Liparis tanakae</name>
    <name type="common">Tanaka's snailfish</name>
    <dbReference type="NCBI Taxonomy" id="230148"/>
    <lineage>
        <taxon>Eukaryota</taxon>
        <taxon>Metazoa</taxon>
        <taxon>Chordata</taxon>
        <taxon>Craniata</taxon>
        <taxon>Vertebrata</taxon>
        <taxon>Euteleostomi</taxon>
        <taxon>Actinopterygii</taxon>
        <taxon>Neopterygii</taxon>
        <taxon>Teleostei</taxon>
        <taxon>Neoteleostei</taxon>
        <taxon>Acanthomorphata</taxon>
        <taxon>Eupercaria</taxon>
        <taxon>Perciformes</taxon>
        <taxon>Cottioidei</taxon>
        <taxon>Cottales</taxon>
        <taxon>Liparidae</taxon>
        <taxon>Liparis</taxon>
    </lineage>
</organism>
<comment type="caution">
    <text evidence="1">The sequence shown here is derived from an EMBL/GenBank/DDBJ whole genome shotgun (WGS) entry which is preliminary data.</text>
</comment>
<evidence type="ECO:0000313" key="1">
    <source>
        <dbReference type="EMBL" id="TNN60647.1"/>
    </source>
</evidence>
<sequence length="166" mass="18553">MLSTTSVISVNCSCRLSNSWRCRRPSCCSTSVFSPLIQMEKGDVLFSTSSSCGARDSFSFEIASGLKHRLALQTSKTLWWSSEDVSITLFISFTPLTAVSICLLRYFSPRTPHQGDLRFRSSLDGGRRQFTEARRRATTATDLEPFFLIIIIIINILSDSHGASRQ</sequence>
<proteinExistence type="predicted"/>
<name>A0A4Z2H460_9TELE</name>
<dbReference type="EMBL" id="SRLO01000330">
    <property type="protein sequence ID" value="TNN60647.1"/>
    <property type="molecule type" value="Genomic_DNA"/>
</dbReference>
<dbReference type="Proteomes" id="UP000314294">
    <property type="component" value="Unassembled WGS sequence"/>
</dbReference>
<accession>A0A4Z2H460</accession>
<evidence type="ECO:0000313" key="2">
    <source>
        <dbReference type="Proteomes" id="UP000314294"/>
    </source>
</evidence>